<dbReference type="RefSeq" id="WP_193868587.1">
    <property type="nucleotide sequence ID" value="NZ_JADEWU010000010.1"/>
</dbReference>
<dbReference type="InterPro" id="IPR014968">
    <property type="entry name" value="XisI"/>
</dbReference>
<evidence type="ECO:0000313" key="2">
    <source>
        <dbReference type="Proteomes" id="UP000640725"/>
    </source>
</evidence>
<dbReference type="CDD" id="cd16382">
    <property type="entry name" value="XisI-like"/>
    <property type="match status" value="1"/>
</dbReference>
<keyword evidence="2" id="KW-1185">Reference proteome</keyword>
<proteinExistence type="predicted"/>
<protein>
    <submittedName>
        <fullName evidence="1">XisI protein</fullName>
    </submittedName>
</protein>
<dbReference type="Gene3D" id="3.30.310.110">
    <property type="entry name" value="XisI-like"/>
    <property type="match status" value="1"/>
</dbReference>
<gene>
    <name evidence="1" type="ORF">IQ236_07000</name>
</gene>
<reference evidence="1 2" key="1">
    <citation type="submission" date="2020-10" db="EMBL/GenBank/DDBJ databases">
        <authorList>
            <person name="Castelo-Branco R."/>
            <person name="Eusebio N."/>
            <person name="Adriana R."/>
            <person name="Vieira A."/>
            <person name="Brugerolle De Fraissinette N."/>
            <person name="Rezende De Castro R."/>
            <person name="Schneider M.P."/>
            <person name="Vasconcelos V."/>
            <person name="Leao P.N."/>
        </authorList>
    </citation>
    <scope>NUCLEOTIDE SEQUENCE [LARGE SCALE GENOMIC DNA]</scope>
    <source>
        <strain evidence="1 2">LEGE 06226</strain>
    </source>
</reference>
<dbReference type="InterPro" id="IPR035943">
    <property type="entry name" value="XisI-like_sf"/>
</dbReference>
<organism evidence="1 2">
    <name type="scientific">Planktothrix mougeotii LEGE 06226</name>
    <dbReference type="NCBI Taxonomy" id="1828728"/>
    <lineage>
        <taxon>Bacteria</taxon>
        <taxon>Bacillati</taxon>
        <taxon>Cyanobacteriota</taxon>
        <taxon>Cyanophyceae</taxon>
        <taxon>Oscillatoriophycideae</taxon>
        <taxon>Oscillatoriales</taxon>
        <taxon>Microcoleaceae</taxon>
        <taxon>Planktothrix</taxon>
    </lineage>
</organism>
<dbReference type="EMBL" id="JADEWU010000010">
    <property type="protein sequence ID" value="MBE9142968.1"/>
    <property type="molecule type" value="Genomic_DNA"/>
</dbReference>
<comment type="caution">
    <text evidence="1">The sequence shown here is derived from an EMBL/GenBank/DDBJ whole genome shotgun (WGS) entry which is preliminary data.</text>
</comment>
<accession>A0ABR9U940</accession>
<name>A0ABR9U940_9CYAN</name>
<dbReference type="Pfam" id="PF08869">
    <property type="entry name" value="XisI"/>
    <property type="match status" value="1"/>
</dbReference>
<evidence type="ECO:0000313" key="1">
    <source>
        <dbReference type="EMBL" id="MBE9142968.1"/>
    </source>
</evidence>
<sequence>MDSLTQTLRQAIHQILQDYLEFLKNDPEVTSEMVLDIDRDRYLLVEIGWQNNRRIYGVLIHIDIIDQKLWIQQDGTEEGVANELVNLGIPKDRIVLGYKSLERRKITEFAVF</sequence>
<dbReference type="Proteomes" id="UP000640725">
    <property type="component" value="Unassembled WGS sequence"/>
</dbReference>
<dbReference type="SUPFAM" id="SSF143847">
    <property type="entry name" value="XisI-like"/>
    <property type="match status" value="1"/>
</dbReference>